<comment type="cofactor">
    <cofactor evidence="1">
        <name>FAD</name>
        <dbReference type="ChEBI" id="CHEBI:57692"/>
    </cofactor>
</comment>
<proteinExistence type="predicted"/>
<dbReference type="SUPFAM" id="SSF56176">
    <property type="entry name" value="FAD-binding/transporter-associated domain-like"/>
    <property type="match status" value="1"/>
</dbReference>
<comment type="caution">
    <text evidence="7">The sequence shown here is derived from an EMBL/GenBank/DDBJ whole genome shotgun (WGS) entry which is preliminary data.</text>
</comment>
<sequence length="1034" mass="113177">MTHIPSGHRTTRQDRDAHQAPDARDVRERTPARRPARGRVREQGAGLKRGQARKLERELRRRVDGEVRFDDGTRAAYAHDASNYRQVPIAVVAPRTVDAAAEAVAVCARHQVPVLSRGGGTSLAGQCCNTAVVIDWSKYCNRVVSVDPGARRAVIEPGAVLDQVNAELSRHGLMVGPRPSTHDACTIGGMVGNNSCGASAQAYGKMSDSVERLEVLTYDGTRFWAGATTDDDYRQIVAAGGRRAQIYRDLRALRDANLALIRTRYPDIPRRVSGYNLDALLPERGFHLARALVGSESTLVTVLHAEISLVPVPAHQALVVLGYDDIVRAAAAVPRILPHRPLALEGVDDTLIDLARAEHMAGRDALSQLPQGSGWLMVRFGGDTREQADRRAQDLLDDLHRGRHSPTVSFLDDPAAEERLWKLREAGLGATAYPPGRPETHEGWEDAAVAPDQLAAYLRDFRTLLREFGYGGCSLYGHFGQGCVHTRIPFDLRDPGGVDKYRRFAQRAARLVAASGGSLSGEHGDGQSRGELLPIMFGDDVVELFARVKHIFDPGDRMNPGKVVHPHRLDDDLDLLGYHPAEPRTHFTYPHDHGRFVHAAARCVGIGQCRSHSGGVMCPSYRVTREERHTTRGRARILEEMMRGQVITDGWRSKDVLDALDLCLACKGCRGDCPVHVDMATYKAEFLAHHYARRLRPRSHYAMGWLPVWAKLAAAAPVTVNALTHAPVLQALVKFAGGVDPRRELPRFAPQRFTDQFTRDAPRPGGEPDVDPGCDGEADERPRVVLWPDTFTNNFHPHIARAALRVLDRAGFRVEVPPVPLCCGLTWISTGQLGVAERVLRRTVRALAPRLRAGIPVVTLEPSCTAVFKSDAPELFGASDGEPGFARHGGGIAADVRRLSQQTYSLAEFLLKHAPGQFSVPPPGTGRTALAQPHCHQHAIWGFQDDAELLRRAGVQARVLDVGCCGMAGNFGFERGHWEVSTGCAELGLWPQVDQARRDDPGTAILADGFSCRTQIEAGTDARPVHLAELLAEL</sequence>
<dbReference type="SUPFAM" id="SSF55103">
    <property type="entry name" value="FAD-linked oxidases, C-terminal domain"/>
    <property type="match status" value="1"/>
</dbReference>
<dbReference type="InterPro" id="IPR016167">
    <property type="entry name" value="FAD-bd_PCMH_sub1"/>
</dbReference>
<evidence type="ECO:0000313" key="8">
    <source>
        <dbReference type="Proteomes" id="UP001500683"/>
    </source>
</evidence>
<dbReference type="PANTHER" id="PTHR11748:SF119">
    <property type="entry name" value="D-2-HYDROXYGLUTARATE DEHYDROGENASE"/>
    <property type="match status" value="1"/>
</dbReference>
<dbReference type="EMBL" id="BAAAZG010000003">
    <property type="protein sequence ID" value="GAA4062134.1"/>
    <property type="molecule type" value="Genomic_DNA"/>
</dbReference>
<dbReference type="Pfam" id="PF13183">
    <property type="entry name" value="Fer4_8"/>
    <property type="match status" value="1"/>
</dbReference>
<dbReference type="InterPro" id="IPR004113">
    <property type="entry name" value="FAD-bd_oxidored_4_C"/>
</dbReference>
<reference evidence="8" key="1">
    <citation type="journal article" date="2019" name="Int. J. Syst. Evol. Microbiol.">
        <title>The Global Catalogue of Microorganisms (GCM) 10K type strain sequencing project: providing services to taxonomists for standard genome sequencing and annotation.</title>
        <authorList>
            <consortium name="The Broad Institute Genomics Platform"/>
            <consortium name="The Broad Institute Genome Sequencing Center for Infectious Disease"/>
            <person name="Wu L."/>
            <person name="Ma J."/>
        </authorList>
    </citation>
    <scope>NUCLEOTIDE SEQUENCE [LARGE SCALE GENOMIC DNA]</scope>
    <source>
        <strain evidence="8">JCM 16702</strain>
    </source>
</reference>
<protein>
    <submittedName>
        <fullName evidence="7">FAD-binding and (Fe-S)-binding domain-containing protein</fullName>
    </submittedName>
</protein>
<dbReference type="PROSITE" id="PS51387">
    <property type="entry name" value="FAD_PCMH"/>
    <property type="match status" value="1"/>
</dbReference>
<dbReference type="InterPro" id="IPR016169">
    <property type="entry name" value="FAD-bd_PCMH_sub2"/>
</dbReference>
<dbReference type="InterPro" id="IPR016171">
    <property type="entry name" value="Vanillyl_alc_oxidase_C-sub2"/>
</dbReference>
<dbReference type="Pfam" id="PF01565">
    <property type="entry name" value="FAD_binding_4"/>
    <property type="match status" value="1"/>
</dbReference>
<evidence type="ECO:0000313" key="7">
    <source>
        <dbReference type="EMBL" id="GAA4062134.1"/>
    </source>
</evidence>
<evidence type="ECO:0000256" key="2">
    <source>
        <dbReference type="ARBA" id="ARBA00022630"/>
    </source>
</evidence>
<dbReference type="Gene3D" id="3.30.43.10">
    <property type="entry name" value="Uridine Diphospho-n-acetylenolpyruvylglucosamine Reductase, domain 2"/>
    <property type="match status" value="1"/>
</dbReference>
<organism evidence="7 8">
    <name type="scientific">Actinomadura miaoliensis</name>
    <dbReference type="NCBI Taxonomy" id="430685"/>
    <lineage>
        <taxon>Bacteria</taxon>
        <taxon>Bacillati</taxon>
        <taxon>Actinomycetota</taxon>
        <taxon>Actinomycetes</taxon>
        <taxon>Streptosporangiales</taxon>
        <taxon>Thermomonosporaceae</taxon>
        <taxon>Actinomadura</taxon>
    </lineage>
</organism>
<dbReference type="InterPro" id="IPR006094">
    <property type="entry name" value="Oxid_FAD_bind_N"/>
</dbReference>
<dbReference type="InterPro" id="IPR017896">
    <property type="entry name" value="4Fe4S_Fe-S-bd"/>
</dbReference>
<dbReference type="SUPFAM" id="SSF46548">
    <property type="entry name" value="alpha-helical ferredoxin"/>
    <property type="match status" value="1"/>
</dbReference>
<feature type="compositionally biased region" description="Basic and acidic residues" evidence="5">
    <location>
        <begin position="11"/>
        <end position="31"/>
    </location>
</feature>
<dbReference type="Pfam" id="PF02754">
    <property type="entry name" value="CCG"/>
    <property type="match status" value="1"/>
</dbReference>
<feature type="domain" description="FAD-binding PCMH-type" evidence="6">
    <location>
        <begin position="84"/>
        <end position="312"/>
    </location>
</feature>
<evidence type="ECO:0000259" key="6">
    <source>
        <dbReference type="PROSITE" id="PS51387"/>
    </source>
</evidence>
<dbReference type="Proteomes" id="UP001500683">
    <property type="component" value="Unassembled WGS sequence"/>
</dbReference>
<dbReference type="PANTHER" id="PTHR11748">
    <property type="entry name" value="D-LACTATE DEHYDROGENASE"/>
    <property type="match status" value="1"/>
</dbReference>
<feature type="compositionally biased region" description="Acidic residues" evidence="5">
    <location>
        <begin position="768"/>
        <end position="778"/>
    </location>
</feature>
<evidence type="ECO:0000256" key="1">
    <source>
        <dbReference type="ARBA" id="ARBA00001974"/>
    </source>
</evidence>
<dbReference type="Gene3D" id="3.30.70.2740">
    <property type="match status" value="1"/>
</dbReference>
<evidence type="ECO:0000256" key="3">
    <source>
        <dbReference type="ARBA" id="ARBA00022827"/>
    </source>
</evidence>
<evidence type="ECO:0000256" key="5">
    <source>
        <dbReference type="SAM" id="MobiDB-lite"/>
    </source>
</evidence>
<dbReference type="Gene3D" id="1.10.45.10">
    <property type="entry name" value="Vanillyl-alcohol Oxidase, Chain A, domain 4"/>
    <property type="match status" value="1"/>
</dbReference>
<feature type="region of interest" description="Disordered" evidence="5">
    <location>
        <begin position="756"/>
        <end position="778"/>
    </location>
</feature>
<accession>A0ABP7V909</accession>
<dbReference type="InterPro" id="IPR036318">
    <property type="entry name" value="FAD-bd_PCMH-like_sf"/>
</dbReference>
<keyword evidence="2" id="KW-0285">Flavoprotein</keyword>
<dbReference type="RefSeq" id="WP_344942527.1">
    <property type="nucleotide sequence ID" value="NZ_BAAAZG010000003.1"/>
</dbReference>
<evidence type="ECO:0000256" key="4">
    <source>
        <dbReference type="ARBA" id="ARBA00023002"/>
    </source>
</evidence>
<name>A0ABP7V909_9ACTN</name>
<keyword evidence="3" id="KW-0274">FAD</keyword>
<dbReference type="InterPro" id="IPR016166">
    <property type="entry name" value="FAD-bd_PCMH"/>
</dbReference>
<dbReference type="Gene3D" id="3.30.465.10">
    <property type="match status" value="1"/>
</dbReference>
<gene>
    <name evidence="7" type="ORF">GCM10022214_14150</name>
</gene>
<dbReference type="InterPro" id="IPR016164">
    <property type="entry name" value="FAD-linked_Oxase-like_C"/>
</dbReference>
<feature type="region of interest" description="Disordered" evidence="5">
    <location>
        <begin position="1"/>
        <end position="57"/>
    </location>
</feature>
<keyword evidence="4" id="KW-0560">Oxidoreductase</keyword>
<keyword evidence="8" id="KW-1185">Reference proteome</keyword>
<dbReference type="InterPro" id="IPR004017">
    <property type="entry name" value="Cys_rich_dom"/>
</dbReference>
<dbReference type="Pfam" id="PF02913">
    <property type="entry name" value="FAD-oxidase_C"/>
    <property type="match status" value="1"/>
</dbReference>